<evidence type="ECO:0000256" key="1">
    <source>
        <dbReference type="SAM" id="SignalP"/>
    </source>
</evidence>
<protein>
    <submittedName>
        <fullName evidence="3">Rhodanese-like domain-containing protein</fullName>
    </submittedName>
</protein>
<feature type="signal peptide" evidence="1">
    <location>
        <begin position="1"/>
        <end position="20"/>
    </location>
</feature>
<dbReference type="PANTHER" id="PTHR43031">
    <property type="entry name" value="FAD-DEPENDENT OXIDOREDUCTASE"/>
    <property type="match status" value="1"/>
</dbReference>
<keyword evidence="1" id="KW-0732">Signal</keyword>
<comment type="caution">
    <text evidence="3">The sequence shown here is derived from an EMBL/GenBank/DDBJ whole genome shotgun (WGS) entry which is preliminary data.</text>
</comment>
<dbReference type="Proteomes" id="UP000267003">
    <property type="component" value="Unassembled WGS sequence"/>
</dbReference>
<dbReference type="PROSITE" id="PS50206">
    <property type="entry name" value="RHODANESE_3"/>
    <property type="match status" value="1"/>
</dbReference>
<evidence type="ECO:0000313" key="3">
    <source>
        <dbReference type="EMBL" id="RKH71582.1"/>
    </source>
</evidence>
<dbReference type="InterPro" id="IPR050229">
    <property type="entry name" value="GlpE_sulfurtransferase"/>
</dbReference>
<evidence type="ECO:0000259" key="2">
    <source>
        <dbReference type="PROSITE" id="PS50206"/>
    </source>
</evidence>
<dbReference type="EMBL" id="RAWK01000032">
    <property type="protein sequence ID" value="RKH71582.1"/>
    <property type="molecule type" value="Genomic_DNA"/>
</dbReference>
<feature type="chain" id="PRO_5017469803" evidence="1">
    <location>
        <begin position="21"/>
        <end position="113"/>
    </location>
</feature>
<dbReference type="GO" id="GO:0004792">
    <property type="term" value="F:thiosulfate-cyanide sulfurtransferase activity"/>
    <property type="evidence" value="ECO:0007669"/>
    <property type="project" value="InterPro"/>
</dbReference>
<dbReference type="PROSITE" id="PS51257">
    <property type="entry name" value="PROKAR_LIPOPROTEIN"/>
    <property type="match status" value="1"/>
</dbReference>
<keyword evidence="4" id="KW-1185">Reference proteome</keyword>
<dbReference type="CDD" id="cd00158">
    <property type="entry name" value="RHOD"/>
    <property type="match status" value="1"/>
</dbReference>
<dbReference type="PROSITE" id="PS00380">
    <property type="entry name" value="RHODANESE_1"/>
    <property type="match status" value="1"/>
</dbReference>
<dbReference type="OrthoDB" id="9789348at2"/>
<dbReference type="RefSeq" id="WP_120554620.1">
    <property type="nucleotide sequence ID" value="NZ_RAWK01000032.1"/>
</dbReference>
<name>A0A3A8R317_9BACT</name>
<reference evidence="4" key="1">
    <citation type="submission" date="2018-09" db="EMBL/GenBank/DDBJ databases">
        <authorList>
            <person name="Livingstone P.G."/>
            <person name="Whitworth D.E."/>
        </authorList>
    </citation>
    <scope>NUCLEOTIDE SEQUENCE [LARGE SCALE GENOMIC DNA]</scope>
    <source>
        <strain evidence="4">AB050A</strain>
    </source>
</reference>
<dbReference type="InterPro" id="IPR001763">
    <property type="entry name" value="Rhodanese-like_dom"/>
</dbReference>
<dbReference type="InterPro" id="IPR001307">
    <property type="entry name" value="Thiosulphate_STrfase_CS"/>
</dbReference>
<proteinExistence type="predicted"/>
<sequence length="113" mass="12082">MKSVLVVAALFAGPFLVSCAHTRSAGAEAHQRVEAGATLVDVRTPEEFAAGHLPGAVNIPVDELPQRLAELGSPEKPLVLYCRSGARSSRAELLLKERGFQDVFNLGPMSAWE</sequence>
<dbReference type="SMART" id="SM00450">
    <property type="entry name" value="RHOD"/>
    <property type="match status" value="1"/>
</dbReference>
<accession>A0A3A8R317</accession>
<dbReference type="InterPro" id="IPR036873">
    <property type="entry name" value="Rhodanese-like_dom_sf"/>
</dbReference>
<dbReference type="Gene3D" id="3.40.250.10">
    <property type="entry name" value="Rhodanese-like domain"/>
    <property type="match status" value="1"/>
</dbReference>
<feature type="domain" description="Rhodanese" evidence="2">
    <location>
        <begin position="33"/>
        <end position="106"/>
    </location>
</feature>
<evidence type="ECO:0000313" key="4">
    <source>
        <dbReference type="Proteomes" id="UP000267003"/>
    </source>
</evidence>
<dbReference type="PANTHER" id="PTHR43031:SF1">
    <property type="entry name" value="PYRIDINE NUCLEOTIDE-DISULPHIDE OXIDOREDUCTASE"/>
    <property type="match status" value="1"/>
</dbReference>
<dbReference type="Pfam" id="PF00581">
    <property type="entry name" value="Rhodanese"/>
    <property type="match status" value="1"/>
</dbReference>
<dbReference type="SUPFAM" id="SSF52821">
    <property type="entry name" value="Rhodanese/Cell cycle control phosphatase"/>
    <property type="match status" value="1"/>
</dbReference>
<gene>
    <name evidence="3" type="ORF">D7W81_07375</name>
</gene>
<dbReference type="AlphaFoldDB" id="A0A3A8R317"/>
<organism evidence="3 4">
    <name type="scientific">Corallococcus aberystwythensis</name>
    <dbReference type="NCBI Taxonomy" id="2316722"/>
    <lineage>
        <taxon>Bacteria</taxon>
        <taxon>Pseudomonadati</taxon>
        <taxon>Myxococcota</taxon>
        <taxon>Myxococcia</taxon>
        <taxon>Myxococcales</taxon>
        <taxon>Cystobacterineae</taxon>
        <taxon>Myxococcaceae</taxon>
        <taxon>Corallococcus</taxon>
    </lineage>
</organism>